<dbReference type="GO" id="GO:0051017">
    <property type="term" value="P:actin filament bundle assembly"/>
    <property type="evidence" value="ECO:0007669"/>
    <property type="project" value="TreeGrafter"/>
</dbReference>
<feature type="compositionally biased region" description="Low complexity" evidence="3">
    <location>
        <begin position="571"/>
        <end position="582"/>
    </location>
</feature>
<comment type="caution">
    <text evidence="4">The sequence shown here is derived from an EMBL/GenBank/DDBJ whole genome shotgun (WGS) entry which is preliminary data.</text>
</comment>
<feature type="compositionally biased region" description="Basic and acidic residues" evidence="3">
    <location>
        <begin position="528"/>
        <end position="541"/>
    </location>
</feature>
<keyword evidence="1" id="KW-0677">Repeat</keyword>
<dbReference type="EMBL" id="JATAAI010000020">
    <property type="protein sequence ID" value="KAK1738519.1"/>
    <property type="molecule type" value="Genomic_DNA"/>
</dbReference>
<dbReference type="Proteomes" id="UP001224775">
    <property type="component" value="Unassembled WGS sequence"/>
</dbReference>
<keyword evidence="5" id="KW-1185">Reference proteome</keyword>
<evidence type="ECO:0000256" key="2">
    <source>
        <dbReference type="ARBA" id="ARBA00023043"/>
    </source>
</evidence>
<feature type="region of interest" description="Disordered" evidence="3">
    <location>
        <begin position="43"/>
        <end position="85"/>
    </location>
</feature>
<dbReference type="GO" id="GO:0005737">
    <property type="term" value="C:cytoplasm"/>
    <property type="evidence" value="ECO:0007669"/>
    <property type="project" value="TreeGrafter"/>
</dbReference>
<dbReference type="InterPro" id="IPR002110">
    <property type="entry name" value="Ankyrin_rpt"/>
</dbReference>
<sequence length="701" mass="78585">MTATHTTTSHHHWNASLPIVKSEIILPDSMHELHDQHTEEAQTLDGTHTTRTLRSRSSSLRTSLLSRGGGSFRSNSNHVSSCPREHPSIEAYNNYRGVTNNKKSLGCLFTRMKLRTKQWSRLRRKKTISETNLRKKLKKSAERGDWNDVRKLLSNYDFADIPTIIPEPLIHGCCGDSSSHEGKSSNQSCGTGGCAGRRPSYGSRNSITRNSFTGKESAAAAAAIKAAQFVEFDEGESSAAALSSEKLLNAGENVLHDICRCNPPLDVLERLLTSLRHRRGYTSGKDDMGRTPLHVAAASCGASPDVIDALARADPSPASIEDVDGRTPLHIAVRYLAYNRREENHPPEEMEQLLAIPPPSPRQEEPLDEKACEQFATTISILKEVMMAYPGKVDFKDEDKLGYSPLDYAIDGNITDEIVLHCLLRRKGLITSKRRSTAASNDTQVTQNLYKPLKRSQLQCDTSSTCSQDIEVLLRLEEEEIADRRKKVEKMRSRQQKVTIQNTLFDMFGIDQEPGEEITPCVEQEKKKLAEKKEEKEHDSPKQQQQPAGKSSDSHDLQRRPKRRTSKRMLSFRSNLTSSSSKKLLRRESDAVQPSIGSEDIYNAHLDAYLDGLVDDNLEFRNDDDSFDIFHDPEEDCVLEEETELDVSTQEGGRPPIIEIDIQLNLMNDILSDDDMSQCSRFGRSVVSEISVPAILVNRET</sequence>
<proteinExistence type="predicted"/>
<feature type="region of interest" description="Disordered" evidence="3">
    <location>
        <begin position="528"/>
        <end position="593"/>
    </location>
</feature>
<feature type="compositionally biased region" description="Polar residues" evidence="3">
    <location>
        <begin position="542"/>
        <end position="551"/>
    </location>
</feature>
<dbReference type="InterPro" id="IPR052420">
    <property type="entry name" value="Espin/Espin-like"/>
</dbReference>
<dbReference type="GO" id="GO:0051015">
    <property type="term" value="F:actin filament binding"/>
    <property type="evidence" value="ECO:0007669"/>
    <property type="project" value="TreeGrafter"/>
</dbReference>
<evidence type="ECO:0000256" key="1">
    <source>
        <dbReference type="ARBA" id="ARBA00022737"/>
    </source>
</evidence>
<dbReference type="AlphaFoldDB" id="A0AAD8Y2N0"/>
<evidence type="ECO:0000256" key="3">
    <source>
        <dbReference type="SAM" id="MobiDB-lite"/>
    </source>
</evidence>
<dbReference type="PANTHER" id="PTHR24153">
    <property type="entry name" value="ESPIN"/>
    <property type="match status" value="1"/>
</dbReference>
<protein>
    <submittedName>
        <fullName evidence="4">Uncharacterized protein</fullName>
    </submittedName>
</protein>
<dbReference type="InterPro" id="IPR036770">
    <property type="entry name" value="Ankyrin_rpt-contain_sf"/>
</dbReference>
<feature type="compositionally biased region" description="Low complexity" evidence="3">
    <location>
        <begin position="46"/>
        <end position="66"/>
    </location>
</feature>
<dbReference type="PANTHER" id="PTHR24153:SF8">
    <property type="entry name" value="FORKED, ISOFORM F"/>
    <property type="match status" value="1"/>
</dbReference>
<reference evidence="4" key="1">
    <citation type="submission" date="2023-06" db="EMBL/GenBank/DDBJ databases">
        <title>Survivors Of The Sea: Transcriptome response of Skeletonema marinoi to long-term dormancy.</title>
        <authorList>
            <person name="Pinder M.I.M."/>
            <person name="Kourtchenko O."/>
            <person name="Robertson E.K."/>
            <person name="Larsson T."/>
            <person name="Maumus F."/>
            <person name="Osuna-Cruz C.M."/>
            <person name="Vancaester E."/>
            <person name="Stenow R."/>
            <person name="Vandepoele K."/>
            <person name="Ploug H."/>
            <person name="Bruchert V."/>
            <person name="Godhe A."/>
            <person name="Topel M."/>
        </authorList>
    </citation>
    <scope>NUCLEOTIDE SEQUENCE</scope>
    <source>
        <strain evidence="4">R05AC</strain>
    </source>
</reference>
<dbReference type="SUPFAM" id="SSF48403">
    <property type="entry name" value="Ankyrin repeat"/>
    <property type="match status" value="1"/>
</dbReference>
<gene>
    <name evidence="4" type="ORF">QTG54_010549</name>
</gene>
<keyword evidence="2" id="KW-0040">ANK repeat</keyword>
<evidence type="ECO:0000313" key="4">
    <source>
        <dbReference type="EMBL" id="KAK1738519.1"/>
    </source>
</evidence>
<dbReference type="SMART" id="SM00248">
    <property type="entry name" value="ANK"/>
    <property type="match status" value="3"/>
</dbReference>
<accession>A0AAD8Y2N0</accession>
<evidence type="ECO:0000313" key="5">
    <source>
        <dbReference type="Proteomes" id="UP001224775"/>
    </source>
</evidence>
<organism evidence="4 5">
    <name type="scientific">Skeletonema marinoi</name>
    <dbReference type="NCBI Taxonomy" id="267567"/>
    <lineage>
        <taxon>Eukaryota</taxon>
        <taxon>Sar</taxon>
        <taxon>Stramenopiles</taxon>
        <taxon>Ochrophyta</taxon>
        <taxon>Bacillariophyta</taxon>
        <taxon>Coscinodiscophyceae</taxon>
        <taxon>Thalassiosirophycidae</taxon>
        <taxon>Thalassiosirales</taxon>
        <taxon>Skeletonemataceae</taxon>
        <taxon>Skeletonema</taxon>
        <taxon>Skeletonema marinoi-dohrnii complex</taxon>
    </lineage>
</organism>
<name>A0AAD8Y2N0_9STRA</name>
<dbReference type="Gene3D" id="1.25.40.20">
    <property type="entry name" value="Ankyrin repeat-containing domain"/>
    <property type="match status" value="1"/>
</dbReference>
<dbReference type="Pfam" id="PF12796">
    <property type="entry name" value="Ank_2"/>
    <property type="match status" value="1"/>
</dbReference>